<keyword evidence="7" id="KW-1185">Reference proteome</keyword>
<dbReference type="PANTHER" id="PTHR31684:SF2">
    <property type="entry name" value="COILED-COIL DOMAIN-CONTAINING PROTEIN 43"/>
    <property type="match status" value="1"/>
</dbReference>
<feature type="region of interest" description="Disordered" evidence="4">
    <location>
        <begin position="141"/>
        <end position="194"/>
    </location>
</feature>
<organism evidence="6 7">
    <name type="scientific">Owenia fusiformis</name>
    <name type="common">Polychaete worm</name>
    <dbReference type="NCBI Taxonomy" id="6347"/>
    <lineage>
        <taxon>Eukaryota</taxon>
        <taxon>Metazoa</taxon>
        <taxon>Spiralia</taxon>
        <taxon>Lophotrochozoa</taxon>
        <taxon>Annelida</taxon>
        <taxon>Polychaeta</taxon>
        <taxon>Sedentaria</taxon>
        <taxon>Canalipalpata</taxon>
        <taxon>Sabellida</taxon>
        <taxon>Oweniida</taxon>
        <taxon>Oweniidae</taxon>
        <taxon>Owenia</taxon>
    </lineage>
</organism>
<dbReference type="EMBL" id="CAIIXF020000001">
    <property type="protein sequence ID" value="CAH1772875.1"/>
    <property type="molecule type" value="Genomic_DNA"/>
</dbReference>
<evidence type="ECO:0000256" key="2">
    <source>
        <dbReference type="ARBA" id="ARBA00016648"/>
    </source>
</evidence>
<sequence length="194" mass="22600">MSGEFEVWLGNKLKAINEDVDLDVFVQYIAGVLDGEEDDEEKIDSMSGLLEEVSPENVTQLCEEIIVKWKEHQASIEVVEKPNLDEKLASIMEKQNLTTVTKREITEEERQRKEAILQQMFVSLTIFTSDEDETKNINASKVDQAEKAMREKMKLEHDTKKMKDALDREKQKQKALDRKENEKKRTAKGERRQR</sequence>
<dbReference type="InterPro" id="IPR037666">
    <property type="entry name" value="CCDC43"/>
</dbReference>
<evidence type="ECO:0000256" key="3">
    <source>
        <dbReference type="ARBA" id="ARBA00023054"/>
    </source>
</evidence>
<name>A0A8J1UVR2_OWEFU</name>
<dbReference type="Pfam" id="PF26091">
    <property type="entry name" value="PWI_CCDC43"/>
    <property type="match status" value="1"/>
</dbReference>
<dbReference type="AlphaFoldDB" id="A0A8J1UVR2"/>
<dbReference type="InterPro" id="IPR058771">
    <property type="entry name" value="PWI_CCDC43"/>
</dbReference>
<evidence type="ECO:0000256" key="4">
    <source>
        <dbReference type="SAM" id="MobiDB-lite"/>
    </source>
</evidence>
<feature type="compositionally biased region" description="Basic and acidic residues" evidence="4">
    <location>
        <begin position="143"/>
        <end position="194"/>
    </location>
</feature>
<gene>
    <name evidence="6" type="ORF">OFUS_LOCUS562</name>
</gene>
<evidence type="ECO:0000313" key="6">
    <source>
        <dbReference type="EMBL" id="CAH1772875.1"/>
    </source>
</evidence>
<feature type="domain" description="CCDC43 PWI-like" evidence="5">
    <location>
        <begin position="3"/>
        <end position="74"/>
    </location>
</feature>
<protein>
    <recommendedName>
        <fullName evidence="2">Coiled-coil domain-containing protein 43</fullName>
    </recommendedName>
</protein>
<evidence type="ECO:0000256" key="1">
    <source>
        <dbReference type="ARBA" id="ARBA00005305"/>
    </source>
</evidence>
<evidence type="ECO:0000259" key="5">
    <source>
        <dbReference type="Pfam" id="PF26091"/>
    </source>
</evidence>
<comment type="caution">
    <text evidence="6">The sequence shown here is derived from an EMBL/GenBank/DDBJ whole genome shotgun (WGS) entry which is preliminary data.</text>
</comment>
<evidence type="ECO:0000313" key="7">
    <source>
        <dbReference type="Proteomes" id="UP000749559"/>
    </source>
</evidence>
<dbReference type="Proteomes" id="UP000749559">
    <property type="component" value="Unassembled WGS sequence"/>
</dbReference>
<proteinExistence type="inferred from homology"/>
<accession>A0A8J1UVR2</accession>
<dbReference type="OrthoDB" id="2187466at2759"/>
<dbReference type="PANTHER" id="PTHR31684">
    <property type="entry name" value="COILED-COIL DOMAIN-CONTAINING PROTEIN 43"/>
    <property type="match status" value="1"/>
</dbReference>
<reference evidence="6" key="1">
    <citation type="submission" date="2022-03" db="EMBL/GenBank/DDBJ databases">
        <authorList>
            <person name="Martin C."/>
        </authorList>
    </citation>
    <scope>NUCLEOTIDE SEQUENCE</scope>
</reference>
<keyword evidence="3" id="KW-0175">Coiled coil</keyword>
<comment type="similarity">
    <text evidence="1">Belongs to the CCDC43 family.</text>
</comment>